<dbReference type="GO" id="GO:0007059">
    <property type="term" value="P:chromosome segregation"/>
    <property type="evidence" value="ECO:0007669"/>
    <property type="project" value="UniProtKB-UniRule"/>
</dbReference>
<dbReference type="GO" id="GO:0019897">
    <property type="term" value="C:extrinsic component of plasma membrane"/>
    <property type="evidence" value="ECO:0007669"/>
    <property type="project" value="UniProtKB-UniRule"/>
</dbReference>
<dbReference type="InterPro" id="IPR002205">
    <property type="entry name" value="Topo_IIA_dom_A"/>
</dbReference>
<evidence type="ECO:0000256" key="8">
    <source>
        <dbReference type="PROSITE-ProRule" id="PRU01384"/>
    </source>
</evidence>
<name>A0A2K8NUM2_9MOLU</name>
<comment type="subunit">
    <text evidence="7">Heterotetramer composed of ParC and ParE.</text>
</comment>
<dbReference type="HAMAP" id="MF_00937">
    <property type="entry name" value="ParC_type2"/>
    <property type="match status" value="1"/>
</dbReference>
<dbReference type="NCBIfam" id="NF004044">
    <property type="entry name" value="PRK05561.1"/>
    <property type="match status" value="1"/>
</dbReference>
<feature type="site" description="Transition state stabilizer" evidence="7">
    <location>
        <position position="139"/>
    </location>
</feature>
<comment type="subcellular location">
    <subcellularLocation>
        <location evidence="7">Cell membrane</location>
        <topology evidence="7">Peripheral membrane protein</topology>
    </subcellularLocation>
</comment>
<dbReference type="Pfam" id="PF00521">
    <property type="entry name" value="DNA_topoisoIV"/>
    <property type="match status" value="1"/>
</dbReference>
<dbReference type="GO" id="GO:0003677">
    <property type="term" value="F:DNA binding"/>
    <property type="evidence" value="ECO:0007669"/>
    <property type="project" value="UniProtKB-UniRule"/>
</dbReference>
<keyword evidence="5 7" id="KW-0472">Membrane</keyword>
<evidence type="ECO:0000256" key="3">
    <source>
        <dbReference type="ARBA" id="ARBA00023029"/>
    </source>
</evidence>
<dbReference type="GO" id="GO:0009330">
    <property type="term" value="C:DNA topoisomerase type II (double strand cut, ATP-hydrolyzing) complex"/>
    <property type="evidence" value="ECO:0007669"/>
    <property type="project" value="TreeGrafter"/>
</dbReference>
<feature type="site" description="Interaction with DNA" evidence="7">
    <location>
        <position position="98"/>
    </location>
</feature>
<feature type="site" description="Interaction with DNA" evidence="7">
    <location>
        <position position="96"/>
    </location>
</feature>
<dbReference type="GO" id="GO:0034335">
    <property type="term" value="F:DNA negative supercoiling activity"/>
    <property type="evidence" value="ECO:0007669"/>
    <property type="project" value="UniProtKB-ARBA"/>
</dbReference>
<feature type="domain" description="Topo IIA-type catalytic" evidence="10">
    <location>
        <begin position="52"/>
        <end position="514"/>
    </location>
</feature>
<dbReference type="GO" id="GO:0006265">
    <property type="term" value="P:DNA topological change"/>
    <property type="evidence" value="ECO:0007669"/>
    <property type="project" value="UniProtKB-UniRule"/>
</dbReference>
<dbReference type="Pfam" id="PF03989">
    <property type="entry name" value="DNA_gyraseA_C"/>
    <property type="match status" value="4"/>
</dbReference>
<dbReference type="GO" id="GO:0005524">
    <property type="term" value="F:ATP binding"/>
    <property type="evidence" value="ECO:0007669"/>
    <property type="project" value="InterPro"/>
</dbReference>
<comment type="function">
    <text evidence="7">Topoisomerase IV is essential for chromosome segregation. It relaxes supercoiled DNA. Performs the decatenation events required during the replication of a circular DNA molecule.</text>
</comment>
<reference evidence="11 12" key="1">
    <citation type="submission" date="2017-11" db="EMBL/GenBank/DDBJ databases">
        <title>Genome sequence of Entomoplasma freundtii BARC 318 (ATCC 51999).</title>
        <authorList>
            <person name="Lo W.-S."/>
            <person name="Gasparich G.E."/>
            <person name="Kuo C.-H."/>
        </authorList>
    </citation>
    <scope>NUCLEOTIDE SEQUENCE [LARGE SCALE GENOMIC DNA]</scope>
    <source>
        <strain evidence="11 12">BARC 318</strain>
    </source>
</reference>
<sequence length="911" mass="101670">MTKEKANKATSSEANSSLFGSEEPSIITSLVEDIMGDRFGRYAKYIIQDRALPDVRDGLKPVQRRILYAMDSLGLTADKPPKKSARVVGEVIGKYHPHGDSSVYEALVRMSQSWKLGLPLVDMQGNNGSIDGDSAAAMRYTEVRLASIANLMLEDLGKETVKFAPNFDDSEQEPTVLPSYFPNILANGAAGIAAGYATNMPPHNLGELIDATIKVIDSPKTRLESILNIVQGPDFPTGGVVQGRDGIREAFLTGRGKVVLNSRWHFESNDLVIDEIPYEVVKQDLVKKIGDVIDANPGLGIEDVRDETDRQGLRIVIELDAKANGEVVRKFLFKNTLLSVSYNYNNVVIVDKQPKLLGLLPILHAYINHYREVLTRKSEFDYKKAKKRLEIVRGLIKMVSVIDHVIKIIRHSENRALAIENLVHAHFNFTTLQATAIVDMRLHRLTSTDVVKLELEEKALEEELKHLRSILKNPLEMNKEMTSRLRKVKRDFPTPRRTTIHEFEESLEVQIKDTLVERKFSLWVSRDGYLKAIDACVIEKNDPNTFGRKPMDLWISYGRVSNLDNLLLVTNKGSYYSVPLYKVPMSKWKDLGVHLNTLATTSGPEKILGAFVVDDFAKATQQLLLATMNGQIKRTAISNLETKVFTKSFKVIKMDPKDELVSVDLVTSKTRNVVIGTKNGYGVTYDVEDIPIQGTAAKGVKAANLKNDTIVFACPLDTTDEIIFFTSQNRVKKITATALPTAIRPKKGLRLYPERPKNPEAIKLGFALKEYEQVILLDDQNQVTIYKMTEAKLSELTNQPKALVLPPIVDGAYQKLQTSIDGDQPAPSLPIMDEPKHKETTSGVKKTPSKTTKVAKRPITNADDLSSLLTDISDVLTKPKISKATSKTSKKTTKSRNVAKQLDFDKDLKVK</sequence>
<dbReference type="InterPro" id="IPR050220">
    <property type="entry name" value="Type_II_DNA_Topoisomerases"/>
</dbReference>
<dbReference type="Gene3D" id="3.30.1360.40">
    <property type="match status" value="1"/>
</dbReference>
<proteinExistence type="inferred from homology"/>
<feature type="active site" description="O-(5'-phospho-DNA)-tyrosine intermediate" evidence="7 8">
    <location>
        <position position="140"/>
    </location>
</feature>
<feature type="compositionally biased region" description="Polar residues" evidence="9">
    <location>
        <begin position="841"/>
        <end position="852"/>
    </location>
</feature>
<dbReference type="Gene3D" id="1.10.268.10">
    <property type="entry name" value="Topoisomerase, domain 3"/>
    <property type="match status" value="1"/>
</dbReference>
<dbReference type="Gene3D" id="2.120.10.90">
    <property type="entry name" value="DNA gyrase/topoisomerase IV, subunit A, C-terminal"/>
    <property type="match status" value="1"/>
</dbReference>
<evidence type="ECO:0000313" key="12">
    <source>
        <dbReference type="Proteomes" id="UP000232222"/>
    </source>
</evidence>
<dbReference type="PROSITE" id="PS52040">
    <property type="entry name" value="TOPO_IIA"/>
    <property type="match status" value="1"/>
</dbReference>
<dbReference type="InterPro" id="IPR013757">
    <property type="entry name" value="Topo_IIA_A_a_sf"/>
</dbReference>
<dbReference type="Proteomes" id="UP000232222">
    <property type="component" value="Chromosome"/>
</dbReference>
<comment type="similarity">
    <text evidence="7">Belongs to the type II topoisomerase GyrA/ParC subunit family. ParC type 2 subfamily.</text>
</comment>
<evidence type="ECO:0000256" key="1">
    <source>
        <dbReference type="ARBA" id="ARBA00000185"/>
    </source>
</evidence>
<keyword evidence="6 7" id="KW-0413">Isomerase</keyword>
<feature type="site" description="Interaction with DNA" evidence="7">
    <location>
        <position position="115"/>
    </location>
</feature>
<dbReference type="GO" id="GO:0005737">
    <property type="term" value="C:cytoplasm"/>
    <property type="evidence" value="ECO:0007669"/>
    <property type="project" value="TreeGrafter"/>
</dbReference>
<feature type="site" description="Interaction with DNA" evidence="7">
    <location>
        <position position="60"/>
    </location>
</feature>
<dbReference type="SUPFAM" id="SSF56719">
    <property type="entry name" value="Type II DNA topoisomerase"/>
    <property type="match status" value="1"/>
</dbReference>
<evidence type="ECO:0000256" key="9">
    <source>
        <dbReference type="SAM" id="MobiDB-lite"/>
    </source>
</evidence>
<dbReference type="OrthoDB" id="9806486at2"/>
<organism evidence="11 12">
    <name type="scientific">Entomoplasma freundtii</name>
    <dbReference type="NCBI Taxonomy" id="74700"/>
    <lineage>
        <taxon>Bacteria</taxon>
        <taxon>Bacillati</taxon>
        <taxon>Mycoplasmatota</taxon>
        <taxon>Mollicutes</taxon>
        <taxon>Entomoplasmatales</taxon>
        <taxon>Entomoplasmataceae</taxon>
        <taxon>Entomoplasma</taxon>
    </lineage>
</organism>
<dbReference type="PANTHER" id="PTHR43493:SF9">
    <property type="entry name" value="DNA TOPOISOMERASE 4 SUBUNIT A"/>
    <property type="match status" value="1"/>
</dbReference>
<dbReference type="PANTHER" id="PTHR43493">
    <property type="entry name" value="DNA GYRASE/TOPOISOMERASE SUBUNIT A"/>
    <property type="match status" value="1"/>
</dbReference>
<accession>A0A2K8NUM2</accession>
<keyword evidence="4 7" id="KW-0238">DNA-binding</keyword>
<dbReference type="InterPro" id="IPR013758">
    <property type="entry name" value="Topo_IIA_A/C_ab"/>
</dbReference>
<evidence type="ECO:0000256" key="7">
    <source>
        <dbReference type="HAMAP-Rule" id="MF_00937"/>
    </source>
</evidence>
<gene>
    <name evidence="7 11" type="primary">parC</name>
    <name evidence="11" type="ORF">EFREU_v1c02970</name>
</gene>
<evidence type="ECO:0000256" key="2">
    <source>
        <dbReference type="ARBA" id="ARBA00022475"/>
    </source>
</evidence>
<dbReference type="GO" id="GO:0005694">
    <property type="term" value="C:chromosome"/>
    <property type="evidence" value="ECO:0007669"/>
    <property type="project" value="InterPro"/>
</dbReference>
<dbReference type="RefSeq" id="WP_100609274.1">
    <property type="nucleotide sequence ID" value="NZ_CP024962.1"/>
</dbReference>
<dbReference type="InterPro" id="IPR013760">
    <property type="entry name" value="Topo_IIA-like_dom_sf"/>
</dbReference>
<dbReference type="InterPro" id="IPR006691">
    <property type="entry name" value="GyrA/parC_rep"/>
</dbReference>
<evidence type="ECO:0000313" key="11">
    <source>
        <dbReference type="EMBL" id="ATZ16323.1"/>
    </source>
</evidence>
<dbReference type="NCBIfam" id="TIGR01061">
    <property type="entry name" value="parC_Gpos"/>
    <property type="match status" value="1"/>
</dbReference>
<keyword evidence="12" id="KW-1185">Reference proteome</keyword>
<dbReference type="CDD" id="cd00187">
    <property type="entry name" value="TOP4c"/>
    <property type="match status" value="1"/>
</dbReference>
<feature type="region of interest" description="Disordered" evidence="9">
    <location>
        <begin position="819"/>
        <end position="860"/>
    </location>
</feature>
<protein>
    <recommendedName>
        <fullName evidence="7">DNA topoisomerase 4 subunit A</fullName>
        <ecNumber evidence="7">5.6.2.2</ecNumber>
    </recommendedName>
    <alternativeName>
        <fullName evidence="7">Topoisomerase IV subunit A</fullName>
    </alternativeName>
</protein>
<comment type="catalytic activity">
    <reaction evidence="1 7 8">
        <text>ATP-dependent breakage, passage and rejoining of double-stranded DNA.</text>
        <dbReference type="EC" id="5.6.2.2"/>
    </reaction>
</comment>
<evidence type="ECO:0000256" key="6">
    <source>
        <dbReference type="ARBA" id="ARBA00023235"/>
    </source>
</evidence>
<keyword evidence="3 7" id="KW-0799">Topoisomerase</keyword>
<dbReference type="Gene3D" id="3.90.199.10">
    <property type="entry name" value="Topoisomerase II, domain 5"/>
    <property type="match status" value="1"/>
</dbReference>
<keyword evidence="2 7" id="KW-1003">Cell membrane</keyword>
<dbReference type="SUPFAM" id="SSF101904">
    <property type="entry name" value="GyrA/ParC C-terminal domain-like"/>
    <property type="match status" value="1"/>
</dbReference>
<dbReference type="InterPro" id="IPR005741">
    <property type="entry name" value="TopoIV_A_Gpos"/>
</dbReference>
<evidence type="ECO:0000256" key="5">
    <source>
        <dbReference type="ARBA" id="ARBA00023136"/>
    </source>
</evidence>
<dbReference type="AlphaFoldDB" id="A0A2K8NUM2"/>
<evidence type="ECO:0000256" key="4">
    <source>
        <dbReference type="ARBA" id="ARBA00023125"/>
    </source>
</evidence>
<evidence type="ECO:0000259" key="10">
    <source>
        <dbReference type="PROSITE" id="PS52040"/>
    </source>
</evidence>
<feature type="site" description="Interaction with DNA" evidence="7">
    <location>
        <position position="109"/>
    </location>
</feature>
<dbReference type="InterPro" id="IPR035516">
    <property type="entry name" value="Gyrase/topoIV_suA_C"/>
</dbReference>
<dbReference type="SMART" id="SM00434">
    <property type="entry name" value="TOP4c"/>
    <property type="match status" value="1"/>
</dbReference>
<dbReference type="EC" id="5.6.2.2" evidence="7"/>
<dbReference type="EMBL" id="CP024962">
    <property type="protein sequence ID" value="ATZ16323.1"/>
    <property type="molecule type" value="Genomic_DNA"/>
</dbReference>
<dbReference type="KEGG" id="efr:EFREU_v1c02970"/>